<comment type="similarity">
    <text evidence="1 4">Belongs to the PstS family.</text>
</comment>
<dbReference type="InterPro" id="IPR050962">
    <property type="entry name" value="Phosphate-bind_PstS"/>
</dbReference>
<reference evidence="9" key="1">
    <citation type="submission" date="2016-10" db="EMBL/GenBank/DDBJ databases">
        <authorList>
            <person name="Varghese N."/>
            <person name="Submissions S."/>
        </authorList>
    </citation>
    <scope>NUCLEOTIDE SEQUENCE [LARGE SCALE GENOMIC DNA]</scope>
    <source>
        <strain evidence="9">CGMCC 4.3568</strain>
    </source>
</reference>
<dbReference type="InterPro" id="IPR005673">
    <property type="entry name" value="ABC_phos-bd_PstS"/>
</dbReference>
<evidence type="ECO:0000313" key="8">
    <source>
        <dbReference type="EMBL" id="SFA74718.1"/>
    </source>
</evidence>
<feature type="signal peptide" evidence="6">
    <location>
        <begin position="1"/>
        <end position="23"/>
    </location>
</feature>
<dbReference type="PANTHER" id="PTHR42996">
    <property type="entry name" value="PHOSPHATE-BINDING PROTEIN PSTS"/>
    <property type="match status" value="1"/>
</dbReference>
<dbReference type="PIRSF" id="PIRSF002756">
    <property type="entry name" value="PstS"/>
    <property type="match status" value="1"/>
</dbReference>
<protein>
    <recommendedName>
        <fullName evidence="4">Phosphate-binding protein</fullName>
    </recommendedName>
</protein>
<proteinExistence type="inferred from homology"/>
<evidence type="ECO:0000256" key="3">
    <source>
        <dbReference type="ARBA" id="ARBA00022592"/>
    </source>
</evidence>
<accession>A0A1I0VER2</accession>
<keyword evidence="3 4" id="KW-0592">Phosphate transport</keyword>
<dbReference type="RefSeq" id="WP_091668038.1">
    <property type="nucleotide sequence ID" value="NZ_FOKG01000001.1"/>
</dbReference>
<evidence type="ECO:0000313" key="9">
    <source>
        <dbReference type="Proteomes" id="UP000243799"/>
    </source>
</evidence>
<dbReference type="InterPro" id="IPR024370">
    <property type="entry name" value="PBP_domain"/>
</dbReference>
<dbReference type="GO" id="GO:0043190">
    <property type="term" value="C:ATP-binding cassette (ABC) transporter complex"/>
    <property type="evidence" value="ECO:0007669"/>
    <property type="project" value="InterPro"/>
</dbReference>
<feature type="region of interest" description="Disordered" evidence="5">
    <location>
        <begin position="28"/>
        <end position="48"/>
    </location>
</feature>
<sequence>MKRSTLGRIVALPAAAALTMGIAACGSANESPSGNENTDGGSSLAGTISGAGASSQDAAMQAWTAGFIGQNPDVTVNYDPIGSGGGRDQFVSGGSDFGGTDAYLDEEELAAANERCGQLVEIPTYVSPIAIVFKLDGVNELNLKPATIAKIFNQKINKWNDPAIAADNPGVELPDTAITPVNRSDESGTTENFVEYLKATAEADWPHEVSGDWPVQGGEAAQGTSGVVQAVAGGNGTIGYTDASQARELSTVKVGVGDEFVAYSPEAAAAVLDVSERVEGRGDYSFAYDLARDTTESGTYPIVLVSYGLACSNYEDANEAELVKAYFSYIISQEGQQASAESAGSAPISDTLRQQIKPAVDAISAGS</sequence>
<dbReference type="AlphaFoldDB" id="A0A1I0VER2"/>
<evidence type="ECO:0000256" key="6">
    <source>
        <dbReference type="SAM" id="SignalP"/>
    </source>
</evidence>
<dbReference type="SUPFAM" id="SSF53850">
    <property type="entry name" value="Periplasmic binding protein-like II"/>
    <property type="match status" value="1"/>
</dbReference>
<dbReference type="EMBL" id="FOKG01000001">
    <property type="protein sequence ID" value="SFA74718.1"/>
    <property type="molecule type" value="Genomic_DNA"/>
</dbReference>
<keyword evidence="9" id="KW-1185">Reference proteome</keyword>
<dbReference type="Proteomes" id="UP000243799">
    <property type="component" value="Unassembled WGS sequence"/>
</dbReference>
<dbReference type="CDD" id="cd13565">
    <property type="entry name" value="PBP2_PstS"/>
    <property type="match status" value="1"/>
</dbReference>
<evidence type="ECO:0000256" key="2">
    <source>
        <dbReference type="ARBA" id="ARBA00022448"/>
    </source>
</evidence>
<keyword evidence="2 4" id="KW-0813">Transport</keyword>
<feature type="chain" id="PRO_5017482412" description="Phosphate-binding protein" evidence="6">
    <location>
        <begin position="24"/>
        <end position="367"/>
    </location>
</feature>
<evidence type="ECO:0000256" key="5">
    <source>
        <dbReference type="SAM" id="MobiDB-lite"/>
    </source>
</evidence>
<dbReference type="Pfam" id="PF12849">
    <property type="entry name" value="PBP_like_2"/>
    <property type="match status" value="1"/>
</dbReference>
<evidence type="ECO:0000256" key="4">
    <source>
        <dbReference type="PIRNR" id="PIRNR002756"/>
    </source>
</evidence>
<evidence type="ECO:0000259" key="7">
    <source>
        <dbReference type="Pfam" id="PF12849"/>
    </source>
</evidence>
<gene>
    <name evidence="8" type="ORF">SAMN05216266_101196</name>
</gene>
<feature type="domain" description="PBP" evidence="7">
    <location>
        <begin position="38"/>
        <end position="334"/>
    </location>
</feature>
<evidence type="ECO:0000256" key="1">
    <source>
        <dbReference type="ARBA" id="ARBA00008725"/>
    </source>
</evidence>
<dbReference type="GO" id="GO:0042301">
    <property type="term" value="F:phosphate ion binding"/>
    <property type="evidence" value="ECO:0007669"/>
    <property type="project" value="InterPro"/>
</dbReference>
<dbReference type="Gene3D" id="3.40.190.10">
    <property type="entry name" value="Periplasmic binding protein-like II"/>
    <property type="match status" value="2"/>
</dbReference>
<keyword evidence="6" id="KW-0732">Signal</keyword>
<dbReference type="PANTHER" id="PTHR42996:SF1">
    <property type="entry name" value="PHOSPHATE-BINDING PROTEIN PSTS"/>
    <property type="match status" value="1"/>
</dbReference>
<organism evidence="8 9">
    <name type="scientific">Amycolatopsis marina</name>
    <dbReference type="NCBI Taxonomy" id="490629"/>
    <lineage>
        <taxon>Bacteria</taxon>
        <taxon>Bacillati</taxon>
        <taxon>Actinomycetota</taxon>
        <taxon>Actinomycetes</taxon>
        <taxon>Pseudonocardiales</taxon>
        <taxon>Pseudonocardiaceae</taxon>
        <taxon>Amycolatopsis</taxon>
    </lineage>
</organism>
<dbReference type="PROSITE" id="PS51257">
    <property type="entry name" value="PROKAR_LIPOPROTEIN"/>
    <property type="match status" value="1"/>
</dbReference>
<dbReference type="GO" id="GO:0035435">
    <property type="term" value="P:phosphate ion transmembrane transport"/>
    <property type="evidence" value="ECO:0007669"/>
    <property type="project" value="InterPro"/>
</dbReference>
<dbReference type="OrthoDB" id="9801510at2"/>
<dbReference type="NCBIfam" id="TIGR00975">
    <property type="entry name" value="3a0107s03"/>
    <property type="match status" value="1"/>
</dbReference>
<name>A0A1I0VER2_9PSEU</name>
<dbReference type="STRING" id="490629.SAMN05216266_101196"/>